<reference evidence="3" key="1">
    <citation type="journal article" date="2019" name="Int. J. Syst. Evol. Microbiol.">
        <title>The Global Catalogue of Microorganisms (GCM) 10K type strain sequencing project: providing services to taxonomists for standard genome sequencing and annotation.</title>
        <authorList>
            <consortium name="The Broad Institute Genomics Platform"/>
            <consortium name="The Broad Institute Genome Sequencing Center for Infectious Disease"/>
            <person name="Wu L."/>
            <person name="Ma J."/>
        </authorList>
    </citation>
    <scope>NUCLEOTIDE SEQUENCE [LARGE SCALE GENOMIC DNA]</scope>
    <source>
        <strain evidence="3">JCM 10411</strain>
    </source>
</reference>
<keyword evidence="3" id="KW-1185">Reference proteome</keyword>
<feature type="region of interest" description="Disordered" evidence="1">
    <location>
        <begin position="75"/>
        <end position="104"/>
    </location>
</feature>
<accession>A0ABW1DUH3</accession>
<evidence type="ECO:0000256" key="1">
    <source>
        <dbReference type="SAM" id="MobiDB-lite"/>
    </source>
</evidence>
<comment type="caution">
    <text evidence="2">The sequence shown here is derived from an EMBL/GenBank/DDBJ whole genome shotgun (WGS) entry which is preliminary data.</text>
</comment>
<evidence type="ECO:0000313" key="2">
    <source>
        <dbReference type="EMBL" id="MFC5851792.1"/>
    </source>
</evidence>
<proteinExistence type="predicted"/>
<dbReference type="Proteomes" id="UP001596180">
    <property type="component" value="Unassembled WGS sequence"/>
</dbReference>
<organism evidence="2 3">
    <name type="scientific">Streptomyces chlorus</name>
    <dbReference type="NCBI Taxonomy" id="887452"/>
    <lineage>
        <taxon>Bacteria</taxon>
        <taxon>Bacillati</taxon>
        <taxon>Actinomycetota</taxon>
        <taxon>Actinomycetes</taxon>
        <taxon>Kitasatosporales</taxon>
        <taxon>Streptomycetaceae</taxon>
        <taxon>Streptomyces</taxon>
    </lineage>
</organism>
<name>A0ABW1DUH3_9ACTN</name>
<gene>
    <name evidence="2" type="ORF">ACFPZI_08105</name>
</gene>
<sequence length="104" mass="11203">MDQPSDPVLGGFYFGAQQVTQADALSRLADELARYTNEPSSRHWRGWEDAVEALPALGGQGPVPVVIDEFPHLEQSCRRGADPSGSTGDDHHPLVQGSQHGLLT</sequence>
<dbReference type="RefSeq" id="WP_381360162.1">
    <property type="nucleotide sequence ID" value="NZ_JBHSOA010000014.1"/>
</dbReference>
<dbReference type="EMBL" id="JBHSOA010000014">
    <property type="protein sequence ID" value="MFC5851792.1"/>
    <property type="molecule type" value="Genomic_DNA"/>
</dbReference>
<evidence type="ECO:0000313" key="3">
    <source>
        <dbReference type="Proteomes" id="UP001596180"/>
    </source>
</evidence>
<protein>
    <submittedName>
        <fullName evidence="2">Uncharacterized protein</fullName>
    </submittedName>
</protein>